<protein>
    <submittedName>
        <fullName evidence="2">Uncharacterized protein</fullName>
    </submittedName>
</protein>
<dbReference type="EMBL" id="OW152820">
    <property type="protein sequence ID" value="CAH2074880.1"/>
    <property type="molecule type" value="Genomic_DNA"/>
</dbReference>
<proteinExistence type="predicted"/>
<feature type="region of interest" description="Disordered" evidence="1">
    <location>
        <begin position="1"/>
        <end position="46"/>
    </location>
</feature>
<organism evidence="2 3">
    <name type="scientific">Iphiclides podalirius</name>
    <name type="common">scarce swallowtail</name>
    <dbReference type="NCBI Taxonomy" id="110791"/>
    <lineage>
        <taxon>Eukaryota</taxon>
        <taxon>Metazoa</taxon>
        <taxon>Ecdysozoa</taxon>
        <taxon>Arthropoda</taxon>
        <taxon>Hexapoda</taxon>
        <taxon>Insecta</taxon>
        <taxon>Pterygota</taxon>
        <taxon>Neoptera</taxon>
        <taxon>Endopterygota</taxon>
        <taxon>Lepidoptera</taxon>
        <taxon>Glossata</taxon>
        <taxon>Ditrysia</taxon>
        <taxon>Papilionoidea</taxon>
        <taxon>Papilionidae</taxon>
        <taxon>Papilioninae</taxon>
        <taxon>Iphiclides</taxon>
    </lineage>
</organism>
<sequence length="72" mass="7995">MKRALGADGPRVLRRHRFASQTDGGGPLNTAPPPQRPNAPTPGTFPAKAQRRYMYKEREETMGALNINSYNI</sequence>
<feature type="non-terminal residue" evidence="2">
    <location>
        <position position="72"/>
    </location>
</feature>
<evidence type="ECO:0000256" key="1">
    <source>
        <dbReference type="SAM" id="MobiDB-lite"/>
    </source>
</evidence>
<evidence type="ECO:0000313" key="3">
    <source>
        <dbReference type="Proteomes" id="UP000837857"/>
    </source>
</evidence>
<feature type="compositionally biased region" description="Pro residues" evidence="1">
    <location>
        <begin position="30"/>
        <end position="40"/>
    </location>
</feature>
<name>A0ABN8J648_9NEOP</name>
<keyword evidence="3" id="KW-1185">Reference proteome</keyword>
<accession>A0ABN8J648</accession>
<reference evidence="2" key="1">
    <citation type="submission" date="2022-03" db="EMBL/GenBank/DDBJ databases">
        <authorList>
            <person name="Martin H S."/>
        </authorList>
    </citation>
    <scope>NUCLEOTIDE SEQUENCE</scope>
</reference>
<gene>
    <name evidence="2" type="ORF">IPOD504_LOCUS16297</name>
</gene>
<evidence type="ECO:0000313" key="2">
    <source>
        <dbReference type="EMBL" id="CAH2074880.1"/>
    </source>
</evidence>
<dbReference type="Proteomes" id="UP000837857">
    <property type="component" value="Chromosome 8"/>
</dbReference>